<dbReference type="GO" id="GO:0051701">
    <property type="term" value="P:biological process involved in interaction with host"/>
    <property type="evidence" value="ECO:0007669"/>
    <property type="project" value="UniProtKB-ARBA"/>
</dbReference>
<comment type="subcellular location">
    <subcellularLocation>
        <location evidence="1">Virion</location>
    </subcellularLocation>
</comment>
<dbReference type="EMBL" id="OQ884030">
    <property type="protein sequence ID" value="WNO29765.1"/>
    <property type="molecule type" value="Genomic_DNA"/>
</dbReference>
<sequence>MENSKHVYFIDFEKHGIKSNGTAARETTDGFISAFKDAVASGYKTVYVPKGNYLIDGVGEDKMPEYGGGIQFPSNIEVIFHKEAVFKVEPNNSTGYACFNLENVDNVILRGGCVVGERYEHDYDTNVSKFRKTHEWGYGVHIRGCRNILVEDMYISDCTGDCIWVPAHGMMNWGDTLYIPSESITIRKCRTERGRRNNIATDGCLGLLIDDCDIIEAGGDTIGPQLGIDLEGFAEDGIKYGHPYEINITNCRFRENGRGSLNINVSAKVHASNNFSDDVFSYGYSSDVSICNNKIINESGKVRKYGIDSIRKSSTETGNRAIITGNHIIGFEIGICARGLGVKIANNYLKDISSIGIYPYLAEEVSVSDNIIDSNCLHVWVRESKDVKISDNKTKGAANHFAYRVEASSDVLISDSKSQSKGGIQVLRSRKVVLKDNDLSLTGTDYGIHWDKQSEVEVLHNTVRDAAMIAIAGNSELYPSIIKGNNIKDCTYLVGLYVNGGSDHILWDNDVSFKGIGAANGGYGVQLVGTENAWLMNNKVRVSNGRTLSSAYESRGSQKTMYINNALQTGKINSHESDYVNGTIELPVSTQ</sequence>
<reference evidence="5" key="1">
    <citation type="submission" date="2023-04" db="EMBL/GenBank/DDBJ databases">
        <authorList>
            <person name="Zhang X."/>
        </authorList>
    </citation>
    <scope>NUCLEOTIDE SEQUENCE</scope>
</reference>
<dbReference type="InterPro" id="IPR039448">
    <property type="entry name" value="Beta_helix"/>
</dbReference>
<dbReference type="GO" id="GO:0044423">
    <property type="term" value="C:virion component"/>
    <property type="evidence" value="ECO:0007669"/>
    <property type="project" value="UniProtKB-KW"/>
</dbReference>
<evidence type="ECO:0000256" key="2">
    <source>
        <dbReference type="ARBA" id="ARBA00022844"/>
    </source>
</evidence>
<accession>A0AA96KRT6</accession>
<evidence type="ECO:0000313" key="5">
    <source>
        <dbReference type="EMBL" id="WNO29765.1"/>
    </source>
</evidence>
<dbReference type="Gene3D" id="2.160.20.10">
    <property type="entry name" value="Single-stranded right-handed beta-helix, Pectin lyase-like"/>
    <property type="match status" value="2"/>
</dbReference>
<protein>
    <submittedName>
        <fullName evidence="5">Tailspike protein</fullName>
    </submittedName>
</protein>
<keyword evidence="2" id="KW-0946">Virion</keyword>
<dbReference type="InterPro" id="IPR007742">
    <property type="entry name" value="NosD_dom"/>
</dbReference>
<dbReference type="SUPFAM" id="SSF51126">
    <property type="entry name" value="Pectin lyase-like"/>
    <property type="match status" value="2"/>
</dbReference>
<feature type="domain" description="Right handed beta helix" evidence="4">
    <location>
        <begin position="126"/>
        <end position="293"/>
    </location>
</feature>
<feature type="domain" description="Periplasmic copper-binding protein NosD beta helix" evidence="3">
    <location>
        <begin position="356"/>
        <end position="510"/>
    </location>
</feature>
<evidence type="ECO:0000259" key="3">
    <source>
        <dbReference type="Pfam" id="PF05048"/>
    </source>
</evidence>
<dbReference type="InterPro" id="IPR006626">
    <property type="entry name" value="PbH1"/>
</dbReference>
<dbReference type="SMART" id="SM00710">
    <property type="entry name" value="PbH1"/>
    <property type="match status" value="10"/>
</dbReference>
<dbReference type="GO" id="GO:0019058">
    <property type="term" value="P:viral life cycle"/>
    <property type="evidence" value="ECO:0007669"/>
    <property type="project" value="UniProtKB-ARBA"/>
</dbReference>
<evidence type="ECO:0000259" key="4">
    <source>
        <dbReference type="Pfam" id="PF13229"/>
    </source>
</evidence>
<organism evidence="5">
    <name type="scientific">Bacillus phage SDFMU_Pbc</name>
    <dbReference type="NCBI Taxonomy" id="3076135"/>
    <lineage>
        <taxon>Viruses</taxon>
        <taxon>Duplodnaviria</taxon>
        <taxon>Heunggongvirae</taxon>
        <taxon>Uroviricota</taxon>
        <taxon>Caudoviricetes</taxon>
        <taxon>Herelleviridae</taxon>
        <taxon>Bastillevirinae</taxon>
        <taxon>Agatevirus</taxon>
        <taxon>Agatevirus agate</taxon>
    </lineage>
</organism>
<dbReference type="Pfam" id="PF05048">
    <property type="entry name" value="NosD"/>
    <property type="match status" value="1"/>
</dbReference>
<dbReference type="Pfam" id="PF13229">
    <property type="entry name" value="Beta_helix"/>
    <property type="match status" value="1"/>
</dbReference>
<dbReference type="InterPro" id="IPR011050">
    <property type="entry name" value="Pectin_lyase_fold/virulence"/>
</dbReference>
<proteinExistence type="predicted"/>
<dbReference type="InterPro" id="IPR012334">
    <property type="entry name" value="Pectin_lyas_fold"/>
</dbReference>
<evidence type="ECO:0000256" key="1">
    <source>
        <dbReference type="ARBA" id="ARBA00004328"/>
    </source>
</evidence>
<name>A0AA96KRT6_9CAUD</name>